<keyword evidence="1" id="KW-0812">Transmembrane</keyword>
<keyword evidence="1" id="KW-1133">Transmembrane helix</keyword>
<keyword evidence="3" id="KW-1185">Reference proteome</keyword>
<protein>
    <recommendedName>
        <fullName evidence="4">Ig-like domain-containing protein</fullName>
    </recommendedName>
</protein>
<proteinExistence type="predicted"/>
<organism evidence="2 3">
    <name type="scientific">Vespula squamosa</name>
    <name type="common">Southern yellow jacket</name>
    <name type="synonym">Wasp</name>
    <dbReference type="NCBI Taxonomy" id="30214"/>
    <lineage>
        <taxon>Eukaryota</taxon>
        <taxon>Metazoa</taxon>
        <taxon>Ecdysozoa</taxon>
        <taxon>Arthropoda</taxon>
        <taxon>Hexapoda</taxon>
        <taxon>Insecta</taxon>
        <taxon>Pterygota</taxon>
        <taxon>Neoptera</taxon>
        <taxon>Endopterygota</taxon>
        <taxon>Hymenoptera</taxon>
        <taxon>Apocrita</taxon>
        <taxon>Aculeata</taxon>
        <taxon>Vespoidea</taxon>
        <taxon>Vespidae</taxon>
        <taxon>Vespinae</taxon>
        <taxon>Vespula</taxon>
    </lineage>
</organism>
<gene>
    <name evidence="2" type="ORF">V1478_017267</name>
</gene>
<evidence type="ECO:0008006" key="4">
    <source>
        <dbReference type="Google" id="ProtNLM"/>
    </source>
</evidence>
<accession>A0ABD1ZXH6</accession>
<sequence length="690" mass="77971">MFINGKSPILTVTEKNASKCVVETSNGQKYTYKPSCNLIDENARLYGDCSSSCSLLINKPILDDTGYWKITQYYENKNFQIYDYYIYSEMEGTISPTKTIKIYEGYHASAKIANELGDIIACNVTNSKKETFDVLSESKENVEKYGRCGVRVLVKSEHHGEWHLHAIYKSNELVSAKFNLDVQNEDEVIKEQQNITLALRSPAKITLGDIKPTYCQLTDSHGVKLPLTIGECEYDIAIVTPYYEGLWKARYGLNGRLVPVEVDIMITTYGETFEPSNEKPETDAKRTFPSRGNLLLSIHKGLDYSEAVITSVNVAKHEVNILCRVRRNPQDPLQYCLFISPNGTTLQISPGVGSGKYEFYQGTNEGITCGMTIHEPKEYDYGVWRCKMAVKDLSKVDTYGSILYVGYDRSRDTPSTKDKFLLPKSIDTFAENVMVKRNDSFKIKCSTNTVLNYCWLRSPIGTTYSITTDNNVLSPKTLLYEGLGFSQGECGAFINNAVNEYQGKWSCYMGIKNHSEVEATVWVTVTDSYVFAEKRGLTFNGENNLNLSCHLLPDLNNNIDYCRWIRPDGRGILYDTDHRYMSEIYERRCELIILGNKFQAEDVGRWTCVVGLIGESVQEVSTGIDINTSFRQSTVLIGITTSASFLLLVIAISVIVFTNFYKKRSDATLPKYPPPYNAVYVNEIPSKSMM</sequence>
<dbReference type="Proteomes" id="UP001607302">
    <property type="component" value="Unassembled WGS sequence"/>
</dbReference>
<dbReference type="AlphaFoldDB" id="A0ABD1ZXH6"/>
<dbReference type="EMBL" id="JAUDFV010000161">
    <property type="protein sequence ID" value="KAL2713074.1"/>
    <property type="molecule type" value="Genomic_DNA"/>
</dbReference>
<evidence type="ECO:0000313" key="2">
    <source>
        <dbReference type="EMBL" id="KAL2713074.1"/>
    </source>
</evidence>
<feature type="transmembrane region" description="Helical" evidence="1">
    <location>
        <begin position="635"/>
        <end position="661"/>
    </location>
</feature>
<evidence type="ECO:0000256" key="1">
    <source>
        <dbReference type="SAM" id="Phobius"/>
    </source>
</evidence>
<comment type="caution">
    <text evidence="2">The sequence shown here is derived from an EMBL/GenBank/DDBJ whole genome shotgun (WGS) entry which is preliminary data.</text>
</comment>
<reference evidence="2 3" key="1">
    <citation type="journal article" date="2024" name="Ann. Entomol. Soc. Am.">
        <title>Genomic analyses of the southern and eastern yellowjacket wasps (Hymenoptera: Vespidae) reveal evolutionary signatures of social life.</title>
        <authorList>
            <person name="Catto M.A."/>
            <person name="Caine P.B."/>
            <person name="Orr S.E."/>
            <person name="Hunt B.G."/>
            <person name="Goodisman M.A.D."/>
        </authorList>
    </citation>
    <scope>NUCLEOTIDE SEQUENCE [LARGE SCALE GENOMIC DNA]</scope>
    <source>
        <strain evidence="2">233</strain>
        <tissue evidence="2">Head and thorax</tissue>
    </source>
</reference>
<name>A0ABD1ZXH6_VESSQ</name>
<evidence type="ECO:0000313" key="3">
    <source>
        <dbReference type="Proteomes" id="UP001607302"/>
    </source>
</evidence>
<keyword evidence="1" id="KW-0472">Membrane</keyword>